<dbReference type="OrthoDB" id="1646085at2"/>
<evidence type="ECO:0000313" key="2">
    <source>
        <dbReference type="Proteomes" id="UP000054099"/>
    </source>
</evidence>
<dbReference type="RefSeq" id="WP_061969208.1">
    <property type="nucleotide sequence ID" value="NZ_FMAV01000001.1"/>
</dbReference>
<name>A0A0V8JDI9_9BACL</name>
<proteinExistence type="predicted"/>
<dbReference type="AlphaFoldDB" id="A0A0V8JDI9"/>
<dbReference type="InterPro" id="IPR025613">
    <property type="entry name" value="YlbE"/>
</dbReference>
<sequence>MRREIIDYLHSRPDLKFFMREQPKWYRDLSRNPMLLEDMVKEADVFFGRTFGQRVDKFHNQVKTVGLLMDFLSMMGKGEDL</sequence>
<evidence type="ECO:0008006" key="3">
    <source>
        <dbReference type="Google" id="ProtNLM"/>
    </source>
</evidence>
<dbReference type="Proteomes" id="UP000054099">
    <property type="component" value="Unassembled WGS sequence"/>
</dbReference>
<gene>
    <name evidence="1" type="ORF">AS030_05370</name>
</gene>
<keyword evidence="2" id="KW-1185">Reference proteome</keyword>
<protein>
    <recommendedName>
        <fullName evidence="3">YlbE-like protein</fullName>
    </recommendedName>
</protein>
<evidence type="ECO:0000313" key="1">
    <source>
        <dbReference type="EMBL" id="KSU84956.1"/>
    </source>
</evidence>
<organism evidence="1 2">
    <name type="scientific">Fictibacillus enclensis</name>
    <dbReference type="NCBI Taxonomy" id="1017270"/>
    <lineage>
        <taxon>Bacteria</taxon>
        <taxon>Bacillati</taxon>
        <taxon>Bacillota</taxon>
        <taxon>Bacilli</taxon>
        <taxon>Bacillales</taxon>
        <taxon>Fictibacillaceae</taxon>
        <taxon>Fictibacillus</taxon>
    </lineage>
</organism>
<comment type="caution">
    <text evidence="1">The sequence shown here is derived from an EMBL/GenBank/DDBJ whole genome shotgun (WGS) entry which is preliminary data.</text>
</comment>
<accession>A0A0V8JDI9</accession>
<dbReference type="Pfam" id="PF14003">
    <property type="entry name" value="YlbE"/>
    <property type="match status" value="1"/>
</dbReference>
<reference evidence="1 2" key="1">
    <citation type="journal article" date="2014" name="Antonie Van Leeuwenhoek">
        <title>Fictibacillus enclensis sp. nov., isolated from marine sediment.</title>
        <authorList>
            <person name="Dastager S.G."/>
            <person name="Mawlankar R."/>
            <person name="Srinivasan K."/>
            <person name="Tang S.K."/>
            <person name="Lee J.C."/>
            <person name="Ramana V.V."/>
            <person name="Shouche Y.S."/>
        </authorList>
    </citation>
    <scope>NUCLEOTIDE SEQUENCE [LARGE SCALE GENOMIC DNA]</scope>
    <source>
        <strain evidence="1 2">NIO-1003</strain>
    </source>
</reference>
<dbReference type="EMBL" id="LNQN01000001">
    <property type="protein sequence ID" value="KSU84956.1"/>
    <property type="molecule type" value="Genomic_DNA"/>
</dbReference>